<dbReference type="Proteomes" id="UP000827133">
    <property type="component" value="Unassembled WGS sequence"/>
</dbReference>
<gene>
    <name evidence="2" type="ORF">J7337_009258</name>
</gene>
<reference evidence="2" key="1">
    <citation type="journal article" date="2021" name="Mol. Plant Microbe Interact.">
        <title>Telomere to telomere genome assembly of Fusarium musae F31, causal agent of crown rot disease of banana.</title>
        <authorList>
            <person name="Degradi L."/>
            <person name="Tava V."/>
            <person name="Kunova A."/>
            <person name="Cortesi P."/>
            <person name="Saracchi M."/>
            <person name="Pasquali M."/>
        </authorList>
    </citation>
    <scope>NUCLEOTIDE SEQUENCE</scope>
    <source>
        <strain evidence="2">F31</strain>
    </source>
</reference>
<dbReference type="EMBL" id="JAHBCI010000007">
    <property type="protein sequence ID" value="KAG9498453.1"/>
    <property type="molecule type" value="Genomic_DNA"/>
</dbReference>
<organism evidence="2 3">
    <name type="scientific">Fusarium musae</name>
    <dbReference type="NCBI Taxonomy" id="1042133"/>
    <lineage>
        <taxon>Eukaryota</taxon>
        <taxon>Fungi</taxon>
        <taxon>Dikarya</taxon>
        <taxon>Ascomycota</taxon>
        <taxon>Pezizomycotina</taxon>
        <taxon>Sordariomycetes</taxon>
        <taxon>Hypocreomycetidae</taxon>
        <taxon>Hypocreales</taxon>
        <taxon>Nectriaceae</taxon>
        <taxon>Fusarium</taxon>
    </lineage>
</organism>
<accession>A0A9P8DAQ1</accession>
<name>A0A9P8DAQ1_9HYPO</name>
<protein>
    <submittedName>
        <fullName evidence="2">Uncharacterized protein</fullName>
    </submittedName>
</protein>
<evidence type="ECO:0000313" key="3">
    <source>
        <dbReference type="Proteomes" id="UP000827133"/>
    </source>
</evidence>
<comment type="caution">
    <text evidence="2">The sequence shown here is derived from an EMBL/GenBank/DDBJ whole genome shotgun (WGS) entry which is preliminary data.</text>
</comment>
<dbReference type="GeneID" id="68317114"/>
<evidence type="ECO:0000256" key="1">
    <source>
        <dbReference type="SAM" id="MobiDB-lite"/>
    </source>
</evidence>
<keyword evidence="3" id="KW-1185">Reference proteome</keyword>
<evidence type="ECO:0000313" key="2">
    <source>
        <dbReference type="EMBL" id="KAG9498453.1"/>
    </source>
</evidence>
<proteinExistence type="predicted"/>
<dbReference type="RefSeq" id="XP_044677453.1">
    <property type="nucleotide sequence ID" value="XM_044826859.1"/>
</dbReference>
<feature type="region of interest" description="Disordered" evidence="1">
    <location>
        <begin position="372"/>
        <end position="406"/>
    </location>
</feature>
<dbReference type="AlphaFoldDB" id="A0A9P8DAQ1"/>
<dbReference type="KEGG" id="fmu:J7337_009258"/>
<feature type="region of interest" description="Disordered" evidence="1">
    <location>
        <begin position="327"/>
        <end position="354"/>
    </location>
</feature>
<sequence>MDATDIRSCYDVNESEGQRTTLLILNGRPPSSNDIAASPGLACLIVVLRRIYAHLLGHPGASPFLNWVKSSEQENPILRVAWHPFGDYPEEIERATMSMNNLAKELASKGFSPDESFYTLCESSLMKRTFWAHQGVRVVSPPAQANMDSQDAAGTYLQATLLEFHPAQKPGQTLQSFADELFEATTARPPIIRILYHSDASQPIEFNGLRSFAPTADGNSSAAAREEKYLLLAVVRLNDANHKNDYVRTYSVYGSNIIAEYEPPSFMAHRWSVKDAPSHHMLIYGLKESGPDDETDFTNLPEIATYPIFQGEPARIRRIDDRLKSLFPRRAPEAESTTTDTELPGDSRQSVPEYRDRRIAFNGLYIRKSAYNVKENSPGYGSDRRYKEEEPPSAGSAHGTEIKEWT</sequence>